<organism evidence="3 4">
    <name type="scientific">Zizania palustris</name>
    <name type="common">Northern wild rice</name>
    <dbReference type="NCBI Taxonomy" id="103762"/>
    <lineage>
        <taxon>Eukaryota</taxon>
        <taxon>Viridiplantae</taxon>
        <taxon>Streptophyta</taxon>
        <taxon>Embryophyta</taxon>
        <taxon>Tracheophyta</taxon>
        <taxon>Spermatophyta</taxon>
        <taxon>Magnoliopsida</taxon>
        <taxon>Liliopsida</taxon>
        <taxon>Poales</taxon>
        <taxon>Poaceae</taxon>
        <taxon>BOP clade</taxon>
        <taxon>Oryzoideae</taxon>
        <taxon>Oryzeae</taxon>
        <taxon>Zizaniinae</taxon>
        <taxon>Zizania</taxon>
    </lineage>
</organism>
<evidence type="ECO:0000256" key="2">
    <source>
        <dbReference type="RuleBase" id="RU369043"/>
    </source>
</evidence>
<dbReference type="Proteomes" id="UP000729402">
    <property type="component" value="Unassembled WGS sequence"/>
</dbReference>
<evidence type="ECO:0000313" key="4">
    <source>
        <dbReference type="Proteomes" id="UP000729402"/>
    </source>
</evidence>
<dbReference type="GO" id="GO:0016597">
    <property type="term" value="F:amino acid binding"/>
    <property type="evidence" value="ECO:0007669"/>
    <property type="project" value="UniProtKB-UniRule"/>
</dbReference>
<dbReference type="InterPro" id="IPR040217">
    <property type="entry name" value="ACR1-12"/>
</dbReference>
<comment type="function">
    <text evidence="2">Binds amino acids.</text>
</comment>
<evidence type="ECO:0000256" key="1">
    <source>
        <dbReference type="ARBA" id="ARBA00022737"/>
    </source>
</evidence>
<evidence type="ECO:0000313" key="3">
    <source>
        <dbReference type="EMBL" id="KAG8052008.1"/>
    </source>
</evidence>
<sequence length="162" mass="17530">MIVVDAHDIEGATLFVDDHAHEENEQSLGTWNEPARPAALEGLTALEQTVADHTGLISEVFAVLADMACSVVEARAWTHRGRLGCLIFLRDEDADTERMAHIEACLGHLLHDDSSASGAVSAVPAAALANADRRLHQLLSAHRDHERASPTLTVSVQSWAER</sequence>
<gene>
    <name evidence="3" type="ORF">GUJ93_ZPchr0001g32044</name>
</gene>
<dbReference type="PANTHER" id="PTHR31096:SF6">
    <property type="entry name" value="ACT DOMAIN-CONTAINING PROTEIN ACR8"/>
    <property type="match status" value="1"/>
</dbReference>
<reference evidence="3" key="2">
    <citation type="submission" date="2021-02" db="EMBL/GenBank/DDBJ databases">
        <authorList>
            <person name="Kimball J.A."/>
            <person name="Haas M.W."/>
            <person name="Macchietto M."/>
            <person name="Kono T."/>
            <person name="Duquette J."/>
            <person name="Shao M."/>
        </authorList>
    </citation>
    <scope>NUCLEOTIDE SEQUENCE</scope>
    <source>
        <tissue evidence="3">Fresh leaf tissue</tissue>
    </source>
</reference>
<protein>
    <recommendedName>
        <fullName evidence="2">ACT domain-containing protein ACR</fullName>
    </recommendedName>
    <alternativeName>
        <fullName evidence="2">Protein ACT DOMAIN REPEATS</fullName>
    </alternativeName>
</protein>
<accession>A0A8J5VLG6</accession>
<reference evidence="3" key="1">
    <citation type="journal article" date="2021" name="bioRxiv">
        <title>Whole Genome Assembly and Annotation of Northern Wild Rice, Zizania palustris L., Supports a Whole Genome Duplication in the Zizania Genus.</title>
        <authorList>
            <person name="Haas M."/>
            <person name="Kono T."/>
            <person name="Macchietto M."/>
            <person name="Millas R."/>
            <person name="McGilp L."/>
            <person name="Shao M."/>
            <person name="Duquette J."/>
            <person name="Hirsch C.N."/>
            <person name="Kimball J."/>
        </authorList>
    </citation>
    <scope>NUCLEOTIDE SEQUENCE</scope>
    <source>
        <tissue evidence="3">Fresh leaf tissue</tissue>
    </source>
</reference>
<dbReference type="AlphaFoldDB" id="A0A8J5VLG6"/>
<dbReference type="EMBL" id="JAAALK010000288">
    <property type="protein sequence ID" value="KAG8052008.1"/>
    <property type="molecule type" value="Genomic_DNA"/>
</dbReference>
<dbReference type="OrthoDB" id="2019938at2759"/>
<proteinExistence type="predicted"/>
<comment type="caution">
    <text evidence="3">The sequence shown here is derived from an EMBL/GenBank/DDBJ whole genome shotgun (WGS) entry which is preliminary data.</text>
</comment>
<keyword evidence="4" id="KW-1185">Reference proteome</keyword>
<keyword evidence="1 2" id="KW-0677">Repeat</keyword>
<dbReference type="PANTHER" id="PTHR31096">
    <property type="entry name" value="ACT DOMAIN-CONTAINING PROTEIN ACR4-RELATED"/>
    <property type="match status" value="1"/>
</dbReference>
<name>A0A8J5VLG6_ZIZPA</name>